<feature type="transmembrane region" description="Helical" evidence="1">
    <location>
        <begin position="39"/>
        <end position="60"/>
    </location>
</feature>
<keyword evidence="1" id="KW-0472">Membrane</keyword>
<dbReference type="RefSeq" id="WP_174947415.1">
    <property type="nucleotide sequence ID" value="NZ_CABVQS010000032.1"/>
</dbReference>
<accession>A0A6P3BJL3</accession>
<organism evidence="2 3">
    <name type="scientific">Burkholderia contaminans</name>
    <dbReference type="NCBI Taxonomy" id="488447"/>
    <lineage>
        <taxon>Bacteria</taxon>
        <taxon>Pseudomonadati</taxon>
        <taxon>Pseudomonadota</taxon>
        <taxon>Betaproteobacteria</taxon>
        <taxon>Burkholderiales</taxon>
        <taxon>Burkholderiaceae</taxon>
        <taxon>Burkholderia</taxon>
        <taxon>Burkholderia cepacia complex</taxon>
    </lineage>
</organism>
<keyword evidence="1" id="KW-0812">Transmembrane</keyword>
<gene>
    <name evidence="2" type="ORF">BCO71033_05866</name>
</gene>
<proteinExistence type="predicted"/>
<dbReference type="Proteomes" id="UP000494109">
    <property type="component" value="Unassembled WGS sequence"/>
</dbReference>
<name>A0A6P3BJL3_9BURK</name>
<dbReference type="AlphaFoldDB" id="A0A6P3BJL3"/>
<evidence type="ECO:0000313" key="3">
    <source>
        <dbReference type="Proteomes" id="UP000494109"/>
    </source>
</evidence>
<sequence length="210" mass="23064">MKLWKLAAGVLFGLVVVVVMSYAGSMIGGNGTYDRSIMASWLQAVGAFVAIAGGFAGVLYQTRNTDEQRAREIKQRAKELFTLIAVIANDAILEVDRLSELLSPENFENVAYDDLCRNRMTAQVRRTVSNLGAIDSTLSGLLSASNLQSEHIRLLLKLRRQIGKAVIHLVGIDDPYSQISAAEVDFEPLAYEMKQIRFFAGSNSVHVELA</sequence>
<evidence type="ECO:0000256" key="1">
    <source>
        <dbReference type="SAM" id="Phobius"/>
    </source>
</evidence>
<dbReference type="EMBL" id="CABVQS010000032">
    <property type="protein sequence ID" value="VWD55886.1"/>
    <property type="molecule type" value="Genomic_DNA"/>
</dbReference>
<protein>
    <submittedName>
        <fullName evidence="2">Uncharacterized protein</fullName>
    </submittedName>
</protein>
<reference evidence="2 3" key="1">
    <citation type="submission" date="2019-09" db="EMBL/GenBank/DDBJ databases">
        <authorList>
            <person name="Depoorter E."/>
        </authorList>
    </citation>
    <scope>NUCLEOTIDE SEQUENCE [LARGE SCALE GENOMIC DNA]</scope>
    <source>
        <strain evidence="2">R-71033</strain>
    </source>
</reference>
<keyword evidence="1" id="KW-1133">Transmembrane helix</keyword>
<evidence type="ECO:0000313" key="2">
    <source>
        <dbReference type="EMBL" id="VWD55886.1"/>
    </source>
</evidence>